<accession>A0A2S9CL74</accession>
<dbReference type="Proteomes" id="UP000238325">
    <property type="component" value="Unassembled WGS sequence"/>
</dbReference>
<reference evidence="6 7" key="1">
    <citation type="submission" date="2017-09" db="EMBL/GenBank/DDBJ databases">
        <title>Genomic, metabolic, and phenotypic characteristics of bacterial isolates from the natural microbiome of the model nematode Caenorhabditis elegans.</title>
        <authorList>
            <person name="Zimmermann J."/>
            <person name="Obeng N."/>
            <person name="Yang W."/>
            <person name="Obeng O."/>
            <person name="Kissoyan K."/>
            <person name="Pees B."/>
            <person name="Dirksen P."/>
            <person name="Hoppner M."/>
            <person name="Franke A."/>
            <person name="Rosenstiel P."/>
            <person name="Leippe M."/>
            <person name="Dierking K."/>
            <person name="Kaleta C."/>
            <person name="Schulenburg H."/>
        </authorList>
    </citation>
    <scope>NUCLEOTIDE SEQUENCE [LARGE SCALE GENOMIC DNA]</scope>
    <source>
        <strain evidence="4 7">MYb25</strain>
        <strain evidence="5 6">MYb44</strain>
    </source>
</reference>
<dbReference type="NCBIfam" id="TIGR02608">
    <property type="entry name" value="delta_60_rpt"/>
    <property type="match status" value="4"/>
</dbReference>
<dbReference type="EMBL" id="PCPP01000005">
    <property type="protein sequence ID" value="PRB81243.1"/>
    <property type="molecule type" value="Genomic_DNA"/>
</dbReference>
<sequence>MYKILSILGLFITLNAFAQENLLDTSYGLSSGSTDFAFYNGSQMSGGLQIQSTTQLPDGKILAVGSNFIARFTANGVLDTSFSNGTGYKLFSQGYYGKIKPAGDGNYIIMDVGYGAVQKIDENGNFVNSFTPFNLSASYADIDIDQNGKIYLLKYTTSNAGSDFSLARFLPNGTPDTSFGNGGTLALGLAYKYRRVIVKNNNEIFIAGQKMVAVSDQRIVITKLQSDGSLDPSFGNAGTFQYSYGQNIDGSAHLMFLDNGKILGFTSGSICNGNNCFGLVTYRLNADGTLDTTFKNTGIIVTPVQSDSTPIKVARLADNTFMVSGTGWYNTYALKMDENGDLDNSFGLNGKIITPQMLNKNVYNKGFELYGNSIVLFGIYSIWYGSQTKYVGTARKYFFNASSLKTSEVALNSVKLYPNPVKDFLHITSSEKIMSYDIYDTNGRVVLHLEPNQLQDKINLSNLSSGVYFIDIQMVKERVVSKFIKN</sequence>
<feature type="domain" description="Secretion system C-terminal sorting" evidence="3">
    <location>
        <begin position="416"/>
        <end position="484"/>
    </location>
</feature>
<dbReference type="RefSeq" id="WP_105684204.1">
    <property type="nucleotide sequence ID" value="NZ_JBBGZD010000005.1"/>
</dbReference>
<dbReference type="InterPro" id="IPR026444">
    <property type="entry name" value="Secre_tail"/>
</dbReference>
<organism evidence="4 7">
    <name type="scientific">Chryseobacterium culicis</name>
    <dbReference type="NCBI Taxonomy" id="680127"/>
    <lineage>
        <taxon>Bacteria</taxon>
        <taxon>Pseudomonadati</taxon>
        <taxon>Bacteroidota</taxon>
        <taxon>Flavobacteriia</taxon>
        <taxon>Flavobacteriales</taxon>
        <taxon>Weeksellaceae</taxon>
        <taxon>Chryseobacterium group</taxon>
        <taxon>Chryseobacterium</taxon>
    </lineage>
</organism>
<dbReference type="EMBL" id="PCPH01000006">
    <property type="protein sequence ID" value="PRB88180.1"/>
    <property type="molecule type" value="Genomic_DNA"/>
</dbReference>
<keyword evidence="1 2" id="KW-0732">Signal</keyword>
<gene>
    <name evidence="4" type="ORF">CQ022_20800</name>
    <name evidence="5" type="ORF">CQ033_19705</name>
</gene>
<evidence type="ECO:0000256" key="2">
    <source>
        <dbReference type="SAM" id="SignalP"/>
    </source>
</evidence>
<evidence type="ECO:0000313" key="6">
    <source>
        <dbReference type="Proteomes" id="UP000238325"/>
    </source>
</evidence>
<evidence type="ECO:0000259" key="3">
    <source>
        <dbReference type="Pfam" id="PF18962"/>
    </source>
</evidence>
<evidence type="ECO:0000313" key="5">
    <source>
        <dbReference type="EMBL" id="PRB88180.1"/>
    </source>
</evidence>
<dbReference type="Pfam" id="PF17164">
    <property type="entry name" value="DUF5122"/>
    <property type="match status" value="4"/>
</dbReference>
<feature type="chain" id="PRO_5015511795" description="Secretion system C-terminal sorting domain-containing protein" evidence="2">
    <location>
        <begin position="19"/>
        <end position="486"/>
    </location>
</feature>
<proteinExistence type="predicted"/>
<dbReference type="AlphaFoldDB" id="A0A2S9CL74"/>
<dbReference type="Pfam" id="PF18962">
    <property type="entry name" value="Por_Secre_tail"/>
    <property type="match status" value="1"/>
</dbReference>
<dbReference type="InterPro" id="IPR013431">
    <property type="entry name" value="Delta_60_rpt"/>
</dbReference>
<protein>
    <recommendedName>
        <fullName evidence="3">Secretion system C-terminal sorting domain-containing protein</fullName>
    </recommendedName>
</protein>
<comment type="caution">
    <text evidence="4">The sequence shown here is derived from an EMBL/GenBank/DDBJ whole genome shotgun (WGS) entry which is preliminary data.</text>
</comment>
<evidence type="ECO:0000313" key="7">
    <source>
        <dbReference type="Proteomes" id="UP000238534"/>
    </source>
</evidence>
<keyword evidence="6" id="KW-1185">Reference proteome</keyword>
<dbReference type="Gene3D" id="2.80.10.50">
    <property type="match status" value="2"/>
</dbReference>
<dbReference type="OrthoDB" id="9805017at2"/>
<evidence type="ECO:0000313" key="4">
    <source>
        <dbReference type="EMBL" id="PRB81243.1"/>
    </source>
</evidence>
<dbReference type="NCBIfam" id="TIGR04183">
    <property type="entry name" value="Por_Secre_tail"/>
    <property type="match status" value="1"/>
</dbReference>
<dbReference type="SUPFAM" id="SSF63829">
    <property type="entry name" value="Calcium-dependent phosphotriesterase"/>
    <property type="match status" value="1"/>
</dbReference>
<evidence type="ECO:0000256" key="1">
    <source>
        <dbReference type="ARBA" id="ARBA00022729"/>
    </source>
</evidence>
<name>A0A2S9CL74_CHRCI</name>
<feature type="signal peptide" evidence="2">
    <location>
        <begin position="1"/>
        <end position="18"/>
    </location>
</feature>
<dbReference type="Proteomes" id="UP000238534">
    <property type="component" value="Unassembled WGS sequence"/>
</dbReference>